<keyword evidence="1" id="KW-0472">Membrane</keyword>
<dbReference type="Proteomes" id="UP000316806">
    <property type="component" value="Chromosome"/>
</dbReference>
<reference evidence="2 3" key="1">
    <citation type="journal article" date="2019" name="J. Ind. Microbiol. Biotechnol.">
        <title>The complete genomic sequence of Streptomyces spectabilis NRRL-2792 and identification of secondary metabolite biosynthetic gene clusters.</title>
        <authorList>
            <person name="Sinha A."/>
            <person name="Phillips-Salemka S."/>
            <person name="Niraula T.A."/>
            <person name="Short K.A."/>
            <person name="Niraula N.P."/>
        </authorList>
    </citation>
    <scope>NUCLEOTIDE SEQUENCE [LARGE SCALE GENOMIC DNA]</scope>
    <source>
        <strain evidence="2 3">NRRL 2792</strain>
    </source>
</reference>
<evidence type="ECO:0000313" key="3">
    <source>
        <dbReference type="Proteomes" id="UP000316806"/>
    </source>
</evidence>
<feature type="transmembrane region" description="Helical" evidence="1">
    <location>
        <begin position="51"/>
        <end position="72"/>
    </location>
</feature>
<dbReference type="AlphaFoldDB" id="A0A516RLV0"/>
<keyword evidence="1" id="KW-0812">Transmembrane</keyword>
<evidence type="ECO:0000256" key="1">
    <source>
        <dbReference type="SAM" id="Phobius"/>
    </source>
</evidence>
<feature type="transmembrane region" description="Helical" evidence="1">
    <location>
        <begin position="24"/>
        <end position="45"/>
    </location>
</feature>
<accession>A0A516RLV0</accession>
<sequence>MDDAAVGRGLRRRLARAPLPAREALLHAAEGALLVALTLGWAAMGRDQGKPLYVIGALALTAVVAVVTSAVVRGDLRGRLAVRVGAARADPFWKAARHCPGCDTVFCPRGTPWRGALTPEQFKKLVWTQGGYADRLAPGDGARAAEVPPGTVAGRG</sequence>
<organism evidence="2 3">
    <name type="scientific">Streptomyces spectabilis</name>
    <dbReference type="NCBI Taxonomy" id="68270"/>
    <lineage>
        <taxon>Bacteria</taxon>
        <taxon>Bacillati</taxon>
        <taxon>Actinomycetota</taxon>
        <taxon>Actinomycetes</taxon>
        <taxon>Kitasatosporales</taxon>
        <taxon>Streptomycetaceae</taxon>
        <taxon>Streptomyces</taxon>
    </lineage>
</organism>
<name>A0A516RLV0_STRST</name>
<proteinExistence type="predicted"/>
<gene>
    <name evidence="2" type="ORF">FH965_29980</name>
</gene>
<protein>
    <submittedName>
        <fullName evidence="2">Uncharacterized protein</fullName>
    </submittedName>
</protein>
<evidence type="ECO:0000313" key="2">
    <source>
        <dbReference type="EMBL" id="QDQ16634.1"/>
    </source>
</evidence>
<keyword evidence="1" id="KW-1133">Transmembrane helix</keyword>
<dbReference type="EMBL" id="CP040916">
    <property type="protein sequence ID" value="QDQ16634.1"/>
    <property type="molecule type" value="Genomic_DNA"/>
</dbReference>